<keyword evidence="8" id="KW-1185">Reference proteome</keyword>
<dbReference type="PANTHER" id="PTHR48073:SF2">
    <property type="entry name" value="O-SUCCINYLBENZOATE SYNTHASE"/>
    <property type="match status" value="1"/>
</dbReference>
<evidence type="ECO:0000256" key="1">
    <source>
        <dbReference type="ARBA" id="ARBA00008031"/>
    </source>
</evidence>
<dbReference type="SUPFAM" id="SSF54826">
    <property type="entry name" value="Enolase N-terminal domain-like"/>
    <property type="match status" value="1"/>
</dbReference>
<keyword evidence="4 5" id="KW-0413">Isomerase</keyword>
<dbReference type="InterPro" id="IPR018110">
    <property type="entry name" value="Mandel_Rmase/mucon_lact_enz_CS"/>
</dbReference>
<protein>
    <recommendedName>
        <fullName evidence="5">Dipeptide epimerase</fullName>
        <ecNumber evidence="5">5.1.1.-</ecNumber>
    </recommendedName>
</protein>
<dbReference type="InterPro" id="IPR013342">
    <property type="entry name" value="Mandelate_racemase_C"/>
</dbReference>
<evidence type="ECO:0000256" key="2">
    <source>
        <dbReference type="ARBA" id="ARBA00022723"/>
    </source>
</evidence>
<dbReference type="Proteomes" id="UP001652338">
    <property type="component" value="Unassembled WGS sequence"/>
</dbReference>
<dbReference type="SUPFAM" id="SSF51604">
    <property type="entry name" value="Enolase C-terminal domain-like"/>
    <property type="match status" value="1"/>
</dbReference>
<dbReference type="InterPro" id="IPR029065">
    <property type="entry name" value="Enolase_C-like"/>
</dbReference>
<comment type="caution">
    <text evidence="7">The sequence shown here is derived from an EMBL/GenBank/DDBJ whole genome shotgun (WGS) entry which is preliminary data.</text>
</comment>
<evidence type="ECO:0000256" key="5">
    <source>
        <dbReference type="RuleBase" id="RU366006"/>
    </source>
</evidence>
<sequence length="368" mass="40281">MKIQEIAIGYISIPLVTPFKTALRTVDSVNDLIVKITTDDGTEGFGEAPPTAVITGDTKESIEAAIRYYIAPAIKGMDLEDLPSVMEKMEHCIAKNTSAKAAVDIALYDLYAKLQKRPLFRLLGDGKSDKLKTELETDLTISVNDTEEMVRDSISAIEQGFRILKVKVGKGGEKDVERIREIRRAVGKDVVIRVDANQGWTREEAVSTIRAMEKEDLGIELVEQPVSYHDFKGMQYVTASVETKILADESVFSYEDAVRIMEEHGADLINIKLMKTGGIHEAVRICDAAEEHGISCMIGCMLESKVSVSAGAHLAAGRSIVTMADLDGPSLCREDPYRGGPKFSGSKISMQEEPGIGISHVPVEFVMI</sequence>
<keyword evidence="2 5" id="KW-0479">Metal-binding</keyword>
<evidence type="ECO:0000313" key="7">
    <source>
        <dbReference type="EMBL" id="MCU6726317.1"/>
    </source>
</evidence>
<dbReference type="EMBL" id="JAOQKE010000022">
    <property type="protein sequence ID" value="MCU6726317.1"/>
    <property type="molecule type" value="Genomic_DNA"/>
</dbReference>
<keyword evidence="3 5" id="KW-0460">Magnesium</keyword>
<evidence type="ECO:0000256" key="4">
    <source>
        <dbReference type="ARBA" id="ARBA00023235"/>
    </source>
</evidence>
<proteinExistence type="inferred from homology"/>
<dbReference type="RefSeq" id="WP_256300256.1">
    <property type="nucleotide sequence ID" value="NZ_JAOQKE010000022.1"/>
</dbReference>
<comment type="similarity">
    <text evidence="1 5">Belongs to the mandelate racemase/muconate lactonizing enzyme family.</text>
</comment>
<evidence type="ECO:0000259" key="6">
    <source>
        <dbReference type="SMART" id="SM00922"/>
    </source>
</evidence>
<feature type="domain" description="Mandelate racemase/muconate lactonizing enzyme C-terminal" evidence="6">
    <location>
        <begin position="147"/>
        <end position="244"/>
    </location>
</feature>
<dbReference type="InterPro" id="IPR034603">
    <property type="entry name" value="Dipeptide_epimerase"/>
</dbReference>
<evidence type="ECO:0000256" key="3">
    <source>
        <dbReference type="ARBA" id="ARBA00022842"/>
    </source>
</evidence>
<comment type="cofactor">
    <cofactor evidence="5">
        <name>Mg(2+)</name>
        <dbReference type="ChEBI" id="CHEBI:18420"/>
    </cofactor>
    <text evidence="5">Binds 1 Mg(2+) ion per subunit.</text>
</comment>
<dbReference type="Pfam" id="PF02746">
    <property type="entry name" value="MR_MLE_N"/>
    <property type="match status" value="1"/>
</dbReference>
<dbReference type="InterPro" id="IPR013341">
    <property type="entry name" value="Mandelate_racemase_N_dom"/>
</dbReference>
<dbReference type="Gene3D" id="3.30.390.10">
    <property type="entry name" value="Enolase-like, N-terminal domain"/>
    <property type="match status" value="1"/>
</dbReference>
<dbReference type="SMART" id="SM00922">
    <property type="entry name" value="MR_MLE"/>
    <property type="match status" value="1"/>
</dbReference>
<dbReference type="Pfam" id="PF13378">
    <property type="entry name" value="MR_MLE_C"/>
    <property type="match status" value="1"/>
</dbReference>
<dbReference type="SFLD" id="SFLDG00180">
    <property type="entry name" value="muconate_cycloisomerase"/>
    <property type="match status" value="2"/>
</dbReference>
<name>A0ABT2SP83_9FIRM</name>
<dbReference type="InterPro" id="IPR036849">
    <property type="entry name" value="Enolase-like_C_sf"/>
</dbReference>
<organism evidence="7 8">
    <name type="scientific">Muricoprocola aceti</name>
    <dbReference type="NCBI Taxonomy" id="2981772"/>
    <lineage>
        <taxon>Bacteria</taxon>
        <taxon>Bacillati</taxon>
        <taxon>Bacillota</taxon>
        <taxon>Clostridia</taxon>
        <taxon>Lachnospirales</taxon>
        <taxon>Lachnospiraceae</taxon>
        <taxon>Muricoprocola</taxon>
    </lineage>
</organism>
<dbReference type="SFLD" id="SFLDF00010">
    <property type="entry name" value="dipeptide_epimerase"/>
    <property type="match status" value="1"/>
</dbReference>
<dbReference type="Gene3D" id="3.20.20.120">
    <property type="entry name" value="Enolase-like C-terminal domain"/>
    <property type="match status" value="1"/>
</dbReference>
<dbReference type="SFLD" id="SFLDS00001">
    <property type="entry name" value="Enolase"/>
    <property type="match status" value="2"/>
</dbReference>
<dbReference type="InterPro" id="IPR029017">
    <property type="entry name" value="Enolase-like_N"/>
</dbReference>
<dbReference type="SFLD" id="SFLDF00009">
    <property type="entry name" value="o-succinylbenzoate_synthase"/>
    <property type="match status" value="1"/>
</dbReference>
<dbReference type="PROSITE" id="PS00908">
    <property type="entry name" value="MR_MLE_1"/>
    <property type="match status" value="1"/>
</dbReference>
<dbReference type="PANTHER" id="PTHR48073">
    <property type="entry name" value="O-SUCCINYLBENZOATE SYNTHASE-RELATED"/>
    <property type="match status" value="1"/>
</dbReference>
<dbReference type="CDD" id="cd03319">
    <property type="entry name" value="L-Ala-DL-Glu_epimerase"/>
    <property type="match status" value="1"/>
</dbReference>
<reference evidence="7 8" key="1">
    <citation type="journal article" date="2021" name="ISME Commun">
        <title>Automated analysis of genomic sequences facilitates high-throughput and comprehensive description of bacteria.</title>
        <authorList>
            <person name="Hitch T.C.A."/>
        </authorList>
    </citation>
    <scope>NUCLEOTIDE SEQUENCE [LARGE SCALE GENOMIC DNA]</scope>
    <source>
        <strain evidence="7 8">Sanger_29</strain>
    </source>
</reference>
<accession>A0ABT2SP83</accession>
<evidence type="ECO:0000313" key="8">
    <source>
        <dbReference type="Proteomes" id="UP001652338"/>
    </source>
</evidence>
<dbReference type="EC" id="5.1.1.-" evidence="5"/>
<gene>
    <name evidence="7" type="ORF">OCV47_13400</name>
</gene>